<proteinExistence type="predicted"/>
<reference evidence="1" key="1">
    <citation type="submission" date="2019-08" db="EMBL/GenBank/DDBJ databases">
        <authorList>
            <person name="Kucharzyk K."/>
            <person name="Murdoch R.W."/>
            <person name="Higgins S."/>
            <person name="Loffler F."/>
        </authorList>
    </citation>
    <scope>NUCLEOTIDE SEQUENCE</scope>
</reference>
<comment type="caution">
    <text evidence="1">The sequence shown here is derived from an EMBL/GenBank/DDBJ whole genome shotgun (WGS) entry which is preliminary data.</text>
</comment>
<dbReference type="EMBL" id="VSSQ01087058">
    <property type="protein sequence ID" value="MPN34165.1"/>
    <property type="molecule type" value="Genomic_DNA"/>
</dbReference>
<name>A0A645H587_9ZZZZ</name>
<sequence length="105" mass="12171">MHQALLKVLRKHYCQIEFTFSHQLLHFVHRLNAPPIIKVGVLLYALRDAGSEGIGRGVIKSHTNILHLHIDGKAEQQDLHYRHSKDDQQRPIVAHDVAELFFYKC</sequence>
<gene>
    <name evidence="1" type="ORF">SDC9_181658</name>
</gene>
<dbReference type="AlphaFoldDB" id="A0A645H587"/>
<organism evidence="1">
    <name type="scientific">bioreactor metagenome</name>
    <dbReference type="NCBI Taxonomy" id="1076179"/>
    <lineage>
        <taxon>unclassified sequences</taxon>
        <taxon>metagenomes</taxon>
        <taxon>ecological metagenomes</taxon>
    </lineage>
</organism>
<accession>A0A645H587</accession>
<evidence type="ECO:0000313" key="1">
    <source>
        <dbReference type="EMBL" id="MPN34165.1"/>
    </source>
</evidence>
<protein>
    <submittedName>
        <fullName evidence="1">Uncharacterized protein</fullName>
    </submittedName>
</protein>